<reference evidence="5 6" key="1">
    <citation type="submission" date="2019-10" db="EMBL/GenBank/DDBJ databases">
        <title>Description of Paenibacillus humi sp. nov.</title>
        <authorList>
            <person name="Carlier A."/>
            <person name="Qi S."/>
        </authorList>
    </citation>
    <scope>NUCLEOTIDE SEQUENCE [LARGE SCALE GENOMIC DNA]</scope>
    <source>
        <strain evidence="5 6">LMG 31461</strain>
    </source>
</reference>
<feature type="compositionally biased region" description="Basic and acidic residues" evidence="2">
    <location>
        <begin position="223"/>
        <end position="232"/>
    </location>
</feature>
<keyword evidence="3" id="KW-0732">Signal</keyword>
<dbReference type="PANTHER" id="PTHR32305:SF15">
    <property type="entry name" value="PROTEIN RHSA-RELATED"/>
    <property type="match status" value="1"/>
</dbReference>
<dbReference type="NCBIfam" id="TIGR03696">
    <property type="entry name" value="Rhs_assc_core"/>
    <property type="match status" value="1"/>
</dbReference>
<proteinExistence type="predicted"/>
<dbReference type="InterPro" id="IPR006530">
    <property type="entry name" value="YD"/>
</dbReference>
<dbReference type="InterPro" id="IPR050708">
    <property type="entry name" value="T6SS_VgrG/RHS"/>
</dbReference>
<keyword evidence="1" id="KW-0677">Repeat</keyword>
<evidence type="ECO:0000256" key="3">
    <source>
        <dbReference type="SAM" id="SignalP"/>
    </source>
</evidence>
<evidence type="ECO:0000259" key="4">
    <source>
        <dbReference type="Pfam" id="PF25023"/>
    </source>
</evidence>
<evidence type="ECO:0000313" key="5">
    <source>
        <dbReference type="EMBL" id="NOU67513.1"/>
    </source>
</evidence>
<gene>
    <name evidence="5" type="ORF">GC096_26070</name>
</gene>
<dbReference type="NCBIfam" id="TIGR01643">
    <property type="entry name" value="YD_repeat_2x"/>
    <property type="match status" value="2"/>
</dbReference>
<name>A0ABX1XG76_9BACL</name>
<dbReference type="Gene3D" id="2.180.10.10">
    <property type="entry name" value="RHS repeat-associated core"/>
    <property type="match status" value="3"/>
</dbReference>
<dbReference type="EMBL" id="WHNY01000067">
    <property type="protein sequence ID" value="NOU67513.1"/>
    <property type="molecule type" value="Genomic_DNA"/>
</dbReference>
<evidence type="ECO:0000256" key="1">
    <source>
        <dbReference type="ARBA" id="ARBA00022737"/>
    </source>
</evidence>
<feature type="chain" id="PRO_5046246644" description="Teneurin-like YD-shell domain-containing protein" evidence="3">
    <location>
        <begin position="26"/>
        <end position="1922"/>
    </location>
</feature>
<evidence type="ECO:0000256" key="2">
    <source>
        <dbReference type="SAM" id="MobiDB-lite"/>
    </source>
</evidence>
<accession>A0ABX1XG76</accession>
<dbReference type="RefSeq" id="WP_171634272.1">
    <property type="nucleotide sequence ID" value="NZ_WHNY01000067.1"/>
</dbReference>
<comment type="caution">
    <text evidence="5">The sequence shown here is derived from an EMBL/GenBank/DDBJ whole genome shotgun (WGS) entry which is preliminary data.</text>
</comment>
<organism evidence="5 6">
    <name type="scientific">Paenibacillus plantarum</name>
    <dbReference type="NCBI Taxonomy" id="2654975"/>
    <lineage>
        <taxon>Bacteria</taxon>
        <taxon>Bacillati</taxon>
        <taxon>Bacillota</taxon>
        <taxon>Bacilli</taxon>
        <taxon>Bacillales</taxon>
        <taxon>Paenibacillaceae</taxon>
        <taxon>Paenibacillus</taxon>
    </lineage>
</organism>
<feature type="domain" description="Teneurin-like YD-shell" evidence="4">
    <location>
        <begin position="1457"/>
        <end position="1712"/>
    </location>
</feature>
<dbReference type="InterPro" id="IPR022385">
    <property type="entry name" value="Rhs_assc_core"/>
</dbReference>
<feature type="domain" description="Teneurin-like YD-shell" evidence="4">
    <location>
        <begin position="1149"/>
        <end position="1368"/>
    </location>
</feature>
<protein>
    <recommendedName>
        <fullName evidence="4">Teneurin-like YD-shell domain-containing protein</fullName>
    </recommendedName>
</protein>
<keyword evidence="6" id="KW-1185">Reference proteome</keyword>
<dbReference type="Pfam" id="PF05593">
    <property type="entry name" value="RHS_repeat"/>
    <property type="match status" value="1"/>
</dbReference>
<feature type="signal peptide" evidence="3">
    <location>
        <begin position="1"/>
        <end position="25"/>
    </location>
</feature>
<sequence length="1922" mass="218529">MKKRIIAVLLSIVCLFNSFGISVSANERDLDSELSPIIQPLNKKEIKSNEELIKIWDEATKLKGESAIDQPIKVNPIYEDFWDAQNTVNPKFKGSEKEIAEQSKLFSRYIEIGRGEDLDLLGAEKLRLERARLDKERQIKSDLEALKEDYTKLTIDDLVTEFGVETTWVGKQLDKGFTLPSLFTLLWEAPKQDSSSGKISKTGIAEIESKEKPKESLNISQTKELKKGRESELMTTEDEVSVPNIEYEALDIRTIKEGTPVTDENANTLKVKTEAVNLSVPEPKTIEIPTMKNSKAPYEISLHGENVSLLTGGLSVAESDLTLPGRNGLSFTLQRTYDSNNAQKYDMDVGYSYSYGYYFDYLSKIRTRDVYFSVTQTYNVSVDKYLCVNGVKTGGVVWTGSTGSYEVYTQSPIYSRAAADQTSLNPPGKSNVVAHGCGTYGDPSNYIYEYRYTPIGIGTINVSYQPWTSYSTQLQSSDIFGSFWDASDDQAKLNRGDYNSSGTRGSYTGGHYEYELVYTSLSDIYSIVTSQTNYNQVKNDLIDNKFPIGKGWRWNIPYIKFENGKKYISIQDGMYEVSGTSLLNYPWSDLSFQTDASVSYSGRQSVYKLSSVFGMDQFFDAQGNIIQIRDNYNNTIQFAYSNNSTYGTVLSSITDVLGNTLSISYTGSQVIVTQGNRTVLYNKTTLDGKEVLSSVIDPMGRTTTYDYTVKSANFNLTGSNPVSNPYYLLDEVIHPTGAKSAFSYETNPVSRWIGNNQYNQAYRLSSREDIQVNTDLSTNVFNHSSFVYTGDMASSFAGEYTFSTTLFDGMLETKTSYEKDYIDNAQGSMYYNKQTRTTNNTITHVSDMSYDTLKRRTNPISTSSFMKNELTGQTTVPVTNTVSYDDYKNITSLKNPFNLTSTYLFDNGTKRLISSTEPIDGSQVLYTEITSRNSKGDITEIRVRESSANGGILQNTQYIYDDYGNMTMIRQLDTDHNRETQIEYSEAYNYGYPTKITRPYTQLKAPNYTWNTGIAKTQIIEGVYNLATGQIEEYKDGNGKTTTFAYDKLGRLTKQTNPDGTNVEKTFNDLSNESTIEDEMHRKTYVKWNSLGWEVEQGILNGTAKQMKSKMEYDNKGRVDFVRDANHVQTNFTYDDWDRKFKTYISGSPILTEMNYDDILFTNTVTSKSSVTTVQDDVTREISDSFGRIIRREQKINGLFEVIWRGFYDNANRLTQNLDGENNLTDYEYDTLGRLIRVKGADNSVYKYSYNRAGMQTSVTYPLNLGTSPTSFKYYDELGQLVKTVDPKLKSEYLMYDNNGNKTNYVDRKGQQYTYTYNSRNFLMKKSSPTDFISYMYNDDGTRSSMTDNGDRTTSYEYNTVTGTLDKVIYPDDRSLIYQYNDISQREEMKMPFLDTVNYSYDNQNQLENISWNQNEISSFTYNGKGQKHELTLSNGLKSTYLIENNRLNNVKNTHLNSTLSDYSYTYDLNGNALTRLQSTNGQWVNDVFTYDEMNRIKTASPSNELYSYDERGNLETLTSEHSKEVGNTSSYAYDSWNRLKKITKADGSEISYLYNGDDLLTERTEAGVTTRFYYDDQEMIAEGIVLGDGNTREKVSYVHAGGPLMLEDADGVKGFYSKNIHGDIVGVYGQNGEPLNKYDYDIWGNPIDTQETVKQPFRYSGEYWDESTGLQYLRARWYDPSVGRFINEDTYEGDITNPLTLNLYTYVGNNPLTNWDPTGHATNEQLNNALLRYVSDGNTGKVVNSILYGMGNSDQARYLAFHQITQVIAGAEIHKLYGTNLTLEFNLQQKQWLGETINWYVDIVSGDNQIWEVKPLRETDMRRGVDGYMQDAELQLRRYQSLNSDFVRGAMLNRIEGISIVKDLKMDIEFTDLGKIQYEFSVGNSAYTTSEAEDYVEVYGNYPINIPDVVKDIITKSGKKK</sequence>
<dbReference type="InterPro" id="IPR056823">
    <property type="entry name" value="TEN-like_YD-shell"/>
</dbReference>
<feature type="region of interest" description="Disordered" evidence="2">
    <location>
        <begin position="210"/>
        <end position="238"/>
    </location>
</feature>
<dbReference type="PANTHER" id="PTHR32305">
    <property type="match status" value="1"/>
</dbReference>
<evidence type="ECO:0000313" key="6">
    <source>
        <dbReference type="Proteomes" id="UP000653578"/>
    </source>
</evidence>
<dbReference type="InterPro" id="IPR031325">
    <property type="entry name" value="RHS_repeat"/>
</dbReference>
<dbReference type="Pfam" id="PF25023">
    <property type="entry name" value="TEN_YD-shell"/>
    <property type="match status" value="2"/>
</dbReference>
<dbReference type="Proteomes" id="UP000653578">
    <property type="component" value="Unassembled WGS sequence"/>
</dbReference>